<dbReference type="InterPro" id="IPR003742">
    <property type="entry name" value="RlmH-like"/>
</dbReference>
<evidence type="ECO:0000256" key="3">
    <source>
        <dbReference type="ARBA" id="ARBA00022679"/>
    </source>
</evidence>
<organism evidence="7 8">
    <name type="scientific">Bacillus paralicheniformis</name>
    <dbReference type="NCBI Taxonomy" id="1648923"/>
    <lineage>
        <taxon>Bacteria</taxon>
        <taxon>Bacillati</taxon>
        <taxon>Bacillota</taxon>
        <taxon>Bacilli</taxon>
        <taxon>Bacillales</taxon>
        <taxon>Bacillaceae</taxon>
        <taxon>Bacillus</taxon>
    </lineage>
</organism>
<evidence type="ECO:0000256" key="1">
    <source>
        <dbReference type="ARBA" id="ARBA00022552"/>
    </source>
</evidence>
<keyword evidence="2 6" id="KW-0489">Methyltransferase</keyword>
<dbReference type="CDD" id="cd18081">
    <property type="entry name" value="RlmH-like"/>
    <property type="match status" value="1"/>
</dbReference>
<evidence type="ECO:0000313" key="7">
    <source>
        <dbReference type="EMBL" id="OLF95645.1"/>
    </source>
</evidence>
<keyword evidence="3 6" id="KW-0808">Transferase</keyword>
<feature type="binding site" evidence="6">
    <location>
        <position position="76"/>
    </location>
    <ligand>
        <name>S-adenosyl-L-methionine</name>
        <dbReference type="ChEBI" id="CHEBI:59789"/>
    </ligand>
</feature>
<dbReference type="AlphaFoldDB" id="A0A7Z0WYY1"/>
<dbReference type="PANTHER" id="PTHR33603:SF1">
    <property type="entry name" value="RIBOSOMAL RNA LARGE SUBUNIT METHYLTRANSFERASE H"/>
    <property type="match status" value="1"/>
</dbReference>
<dbReference type="Pfam" id="PF02590">
    <property type="entry name" value="SPOUT_MTase"/>
    <property type="match status" value="1"/>
</dbReference>
<dbReference type="NCBIfam" id="NF000985">
    <property type="entry name" value="PRK00103.1-3"/>
    <property type="match status" value="1"/>
</dbReference>
<comment type="catalytic activity">
    <reaction evidence="6">
        <text>pseudouridine(1915) in 23S rRNA + S-adenosyl-L-methionine = N(3)-methylpseudouridine(1915) in 23S rRNA + S-adenosyl-L-homocysteine + H(+)</text>
        <dbReference type="Rhea" id="RHEA:42752"/>
        <dbReference type="Rhea" id="RHEA-COMP:10221"/>
        <dbReference type="Rhea" id="RHEA-COMP:10222"/>
        <dbReference type="ChEBI" id="CHEBI:15378"/>
        <dbReference type="ChEBI" id="CHEBI:57856"/>
        <dbReference type="ChEBI" id="CHEBI:59789"/>
        <dbReference type="ChEBI" id="CHEBI:65314"/>
        <dbReference type="ChEBI" id="CHEBI:74486"/>
        <dbReference type="EC" id="2.1.1.177"/>
    </reaction>
</comment>
<feature type="binding site" evidence="6">
    <location>
        <position position="108"/>
    </location>
    <ligand>
        <name>S-adenosyl-L-methionine</name>
        <dbReference type="ChEBI" id="CHEBI:59789"/>
    </ligand>
</feature>
<dbReference type="RefSeq" id="WP_065643466.1">
    <property type="nucleotide sequence ID" value="NZ_CAOJBS010000002.1"/>
</dbReference>
<comment type="subcellular location">
    <subcellularLocation>
        <location evidence="6">Cytoplasm</location>
    </subcellularLocation>
</comment>
<comment type="caution">
    <text evidence="7">The sequence shown here is derived from an EMBL/GenBank/DDBJ whole genome shotgun (WGS) entry which is preliminary data.</text>
</comment>
<comment type="similarity">
    <text evidence="5 6">Belongs to the RNA methyltransferase RlmH family.</text>
</comment>
<dbReference type="InterPro" id="IPR029028">
    <property type="entry name" value="Alpha/beta_knot_MTases"/>
</dbReference>
<dbReference type="PIRSF" id="PIRSF004505">
    <property type="entry name" value="MT_bac"/>
    <property type="match status" value="1"/>
</dbReference>
<dbReference type="SUPFAM" id="SSF75217">
    <property type="entry name" value="alpha/beta knot"/>
    <property type="match status" value="1"/>
</dbReference>
<dbReference type="InterPro" id="IPR029026">
    <property type="entry name" value="tRNA_m1G_MTases_N"/>
</dbReference>
<dbReference type="NCBIfam" id="TIGR00246">
    <property type="entry name" value="tRNA_RlmH_YbeA"/>
    <property type="match status" value="1"/>
</dbReference>
<dbReference type="EC" id="2.1.1.177" evidence="6"/>
<dbReference type="EMBL" id="LKPO01000008">
    <property type="protein sequence ID" value="OLF95645.1"/>
    <property type="molecule type" value="Genomic_DNA"/>
</dbReference>
<dbReference type="PANTHER" id="PTHR33603">
    <property type="entry name" value="METHYLTRANSFERASE"/>
    <property type="match status" value="1"/>
</dbReference>
<accession>A0A7Z0WYY1</accession>
<evidence type="ECO:0000313" key="8">
    <source>
        <dbReference type="Proteomes" id="UP000185604"/>
    </source>
</evidence>
<dbReference type="Proteomes" id="UP000185604">
    <property type="component" value="Unassembled WGS sequence"/>
</dbReference>
<keyword evidence="6" id="KW-0963">Cytoplasm</keyword>
<feature type="binding site" evidence="6">
    <location>
        <begin position="127"/>
        <end position="132"/>
    </location>
    <ligand>
        <name>S-adenosyl-L-methionine</name>
        <dbReference type="ChEBI" id="CHEBI:59789"/>
    </ligand>
</feature>
<evidence type="ECO:0000256" key="6">
    <source>
        <dbReference type="HAMAP-Rule" id="MF_00658"/>
    </source>
</evidence>
<gene>
    <name evidence="6" type="primary">rlmH</name>
    <name evidence="7" type="ORF">B4121_1207</name>
</gene>
<comment type="subunit">
    <text evidence="6">Homodimer.</text>
</comment>
<sequence length="159" mass="18026">MNISIVAIGKLKEKYLKQGIDEYIKRLSAYAKVDIIELPDEKAPENLSDQDMKIVKDKEGERILSKISPDAHVIALAIEGKMKSSEELADNMDRLATYGKSKVTFVIGGSLGLSDAVLKRADEELSFSRMTFPHQLMRLILLEQVYRAFRINRGEPYHK</sequence>
<keyword evidence="1 6" id="KW-0698">rRNA processing</keyword>
<reference evidence="7 8" key="1">
    <citation type="journal article" date="2016" name="Front. Microbiol.">
        <title>High-Level Heat Resistance of Spores of Bacillus amyloliquefaciens and Bacillus licheniformis Results from the Presence of a spoVA Operon in a Tn1546 Transposon.</title>
        <authorList>
            <person name="Berendsen E.M."/>
            <person name="Koning R.A."/>
            <person name="Boekhorst J."/>
            <person name="de Jong A."/>
            <person name="Kuipers O.P."/>
            <person name="Wells-Bennik M.H."/>
        </authorList>
    </citation>
    <scope>NUCLEOTIDE SEQUENCE [LARGE SCALE GENOMIC DNA]</scope>
    <source>
        <strain evidence="7 8">B4121</strain>
    </source>
</reference>
<dbReference type="GO" id="GO:0005737">
    <property type="term" value="C:cytoplasm"/>
    <property type="evidence" value="ECO:0007669"/>
    <property type="project" value="UniProtKB-SubCell"/>
</dbReference>
<evidence type="ECO:0000256" key="4">
    <source>
        <dbReference type="ARBA" id="ARBA00022691"/>
    </source>
</evidence>
<name>A0A7Z0WYY1_9BACI</name>
<proteinExistence type="inferred from homology"/>
<dbReference type="GO" id="GO:0070038">
    <property type="term" value="F:rRNA (pseudouridine-N3-)-methyltransferase activity"/>
    <property type="evidence" value="ECO:0007669"/>
    <property type="project" value="UniProtKB-UniRule"/>
</dbReference>
<protein>
    <recommendedName>
        <fullName evidence="6">Ribosomal RNA large subunit methyltransferase H</fullName>
        <ecNumber evidence="6">2.1.1.177</ecNumber>
    </recommendedName>
    <alternativeName>
        <fullName evidence="6">23S rRNA (pseudouridine1915-N3)-methyltransferase</fullName>
    </alternativeName>
    <alternativeName>
        <fullName evidence="6">23S rRNA m3Psi1915 methyltransferase</fullName>
    </alternativeName>
    <alternativeName>
        <fullName evidence="6">rRNA (pseudouridine-N3-)-methyltransferase RlmH</fullName>
    </alternativeName>
</protein>
<evidence type="ECO:0000256" key="2">
    <source>
        <dbReference type="ARBA" id="ARBA00022603"/>
    </source>
</evidence>
<evidence type="ECO:0000256" key="5">
    <source>
        <dbReference type="ARBA" id="ARBA00038303"/>
    </source>
</evidence>
<dbReference type="Gene3D" id="3.40.1280.10">
    <property type="match status" value="1"/>
</dbReference>
<keyword evidence="4 6" id="KW-0949">S-adenosyl-L-methionine</keyword>
<dbReference type="HAMAP" id="MF_00658">
    <property type="entry name" value="23SrRNA_methyltr_H"/>
    <property type="match status" value="1"/>
</dbReference>
<comment type="function">
    <text evidence="6">Specifically methylates the pseudouridine at position 1915 (m3Psi1915) in 23S rRNA.</text>
</comment>